<evidence type="ECO:0000313" key="1">
    <source>
        <dbReference type="EMBL" id="SFJ60756.1"/>
    </source>
</evidence>
<name>A0A1I3STG6_9FLAO</name>
<dbReference type="PANTHER" id="PTHR36439">
    <property type="entry name" value="BLL4334 PROTEIN"/>
    <property type="match status" value="1"/>
</dbReference>
<proteinExistence type="predicted"/>
<organism evidence="1 2">
    <name type="scientific">Myroides guanonis</name>
    <dbReference type="NCBI Taxonomy" id="1150112"/>
    <lineage>
        <taxon>Bacteria</taxon>
        <taxon>Pseudomonadati</taxon>
        <taxon>Bacteroidota</taxon>
        <taxon>Flavobacteriia</taxon>
        <taxon>Flavobacteriales</taxon>
        <taxon>Flavobacteriaceae</taxon>
        <taxon>Myroides</taxon>
    </lineage>
</organism>
<dbReference type="PANTHER" id="PTHR36439:SF1">
    <property type="entry name" value="DUF1697 DOMAIN-CONTAINING PROTEIN"/>
    <property type="match status" value="1"/>
</dbReference>
<dbReference type="InterPro" id="IPR012545">
    <property type="entry name" value="DUF1697"/>
</dbReference>
<dbReference type="PIRSF" id="PIRSF008502">
    <property type="entry name" value="UCP008502"/>
    <property type="match status" value="1"/>
</dbReference>
<dbReference type="Proteomes" id="UP000243887">
    <property type="component" value="Unassembled WGS sequence"/>
</dbReference>
<dbReference type="SUPFAM" id="SSF160379">
    <property type="entry name" value="SP0830-like"/>
    <property type="match status" value="1"/>
</dbReference>
<evidence type="ECO:0000313" key="2">
    <source>
        <dbReference type="Proteomes" id="UP000243887"/>
    </source>
</evidence>
<sequence length="180" mass="20918">MKTYIALLKGINVGGKNILKMQSLVKSLESLEFQNISTYIQSGNIVFQSDKESIEIIQRLIHDIIKTEYNLNIPVLVFTFSEWDYMVHQEFFEDKEDRLNASYLTFWSTKSTHVDLSLLDAKKQTEEVYVLSANCFYLFSSNGYSKTKLNQQFLEKILDTPTSTRNLKTCLKIYELAARL</sequence>
<reference evidence="2" key="1">
    <citation type="submission" date="2016-10" db="EMBL/GenBank/DDBJ databases">
        <authorList>
            <person name="Varghese N."/>
            <person name="Submissions S."/>
        </authorList>
    </citation>
    <scope>NUCLEOTIDE SEQUENCE [LARGE SCALE GENOMIC DNA]</scope>
    <source>
        <strain evidence="2">DSM 26542</strain>
    </source>
</reference>
<dbReference type="RefSeq" id="WP_090679720.1">
    <property type="nucleotide sequence ID" value="NZ_FORU01000011.1"/>
</dbReference>
<dbReference type="Gene3D" id="3.30.70.1280">
    <property type="entry name" value="SP0830-like domains"/>
    <property type="match status" value="1"/>
</dbReference>
<protein>
    <submittedName>
        <fullName evidence="1">Uncharacterized conserved protein, DUF1697 family</fullName>
    </submittedName>
</protein>
<keyword evidence="2" id="KW-1185">Reference proteome</keyword>
<accession>A0A1I3STG6</accession>
<gene>
    <name evidence="1" type="ORF">SAMN04487893_11141</name>
</gene>
<dbReference type="OrthoDB" id="9806494at2"/>
<dbReference type="AlphaFoldDB" id="A0A1I3STG6"/>
<dbReference type="Pfam" id="PF08002">
    <property type="entry name" value="DUF1697"/>
    <property type="match status" value="1"/>
</dbReference>
<dbReference type="EMBL" id="FORU01000011">
    <property type="protein sequence ID" value="SFJ60756.1"/>
    <property type="molecule type" value="Genomic_DNA"/>
</dbReference>